<name>A0A1G2FGV0_9BACT</name>
<dbReference type="PANTHER" id="PTHR10948">
    <property type="entry name" value="TRANSPOSASE"/>
    <property type="match status" value="1"/>
</dbReference>
<reference evidence="2 3" key="1">
    <citation type="journal article" date="2016" name="Nat. Commun.">
        <title>Thousands of microbial genomes shed light on interconnected biogeochemical processes in an aquifer system.</title>
        <authorList>
            <person name="Anantharaman K."/>
            <person name="Brown C.T."/>
            <person name="Hug L.A."/>
            <person name="Sharon I."/>
            <person name="Castelle C.J."/>
            <person name="Probst A.J."/>
            <person name="Thomas B.C."/>
            <person name="Singh A."/>
            <person name="Wilkins M.J."/>
            <person name="Karaoz U."/>
            <person name="Brodie E.L."/>
            <person name="Williams K.H."/>
            <person name="Hubbard S.S."/>
            <person name="Banfield J.F."/>
        </authorList>
    </citation>
    <scope>NUCLEOTIDE SEQUENCE [LARGE SCALE GENOMIC DNA]</scope>
</reference>
<accession>A0A1G2FGV0</accession>
<organism evidence="2 3">
    <name type="scientific">Candidatus Portnoybacteria bacterium RIFCSPHIGHO2_12_FULL_38_9</name>
    <dbReference type="NCBI Taxonomy" id="1801997"/>
    <lineage>
        <taxon>Bacteria</taxon>
        <taxon>Candidatus Portnoyibacteriota</taxon>
    </lineage>
</organism>
<evidence type="ECO:0000313" key="3">
    <source>
        <dbReference type="Proteomes" id="UP000177061"/>
    </source>
</evidence>
<dbReference type="AlphaFoldDB" id="A0A1G2FGV0"/>
<proteinExistence type="predicted"/>
<dbReference type="InterPro" id="IPR012337">
    <property type="entry name" value="RNaseH-like_sf"/>
</dbReference>
<dbReference type="NCBIfam" id="NF033563">
    <property type="entry name" value="transpos_IS30"/>
    <property type="match status" value="1"/>
</dbReference>
<dbReference type="GO" id="GO:0003676">
    <property type="term" value="F:nucleic acid binding"/>
    <property type="evidence" value="ECO:0007669"/>
    <property type="project" value="InterPro"/>
</dbReference>
<dbReference type="InterPro" id="IPR036397">
    <property type="entry name" value="RNaseH_sf"/>
</dbReference>
<gene>
    <name evidence="2" type="ORF">A3J64_03490</name>
</gene>
<dbReference type="InterPro" id="IPR001584">
    <property type="entry name" value="Integrase_cat-core"/>
</dbReference>
<dbReference type="InterPro" id="IPR051917">
    <property type="entry name" value="Transposase-Integrase"/>
</dbReference>
<dbReference type="GO" id="GO:0005829">
    <property type="term" value="C:cytosol"/>
    <property type="evidence" value="ECO:0007669"/>
    <property type="project" value="TreeGrafter"/>
</dbReference>
<dbReference type="PANTHER" id="PTHR10948:SF23">
    <property type="entry name" value="TRANSPOSASE INSI FOR INSERTION SEQUENCE ELEMENT IS30A-RELATED"/>
    <property type="match status" value="1"/>
</dbReference>
<protein>
    <recommendedName>
        <fullName evidence="1">Integrase catalytic domain-containing protein</fullName>
    </recommendedName>
</protein>
<dbReference type="SUPFAM" id="SSF53098">
    <property type="entry name" value="Ribonuclease H-like"/>
    <property type="match status" value="1"/>
</dbReference>
<evidence type="ECO:0000313" key="2">
    <source>
        <dbReference type="EMBL" id="OGZ36761.1"/>
    </source>
</evidence>
<dbReference type="Gene3D" id="3.30.420.10">
    <property type="entry name" value="Ribonuclease H-like superfamily/Ribonuclease H"/>
    <property type="match status" value="1"/>
</dbReference>
<dbReference type="GO" id="GO:0004803">
    <property type="term" value="F:transposase activity"/>
    <property type="evidence" value="ECO:0007669"/>
    <property type="project" value="TreeGrafter"/>
</dbReference>
<sequence>MKIVRNSKLQKFVEAGLYDDQSPVNIAGRIKKHEKCLPSTSKDSIYRYIKSVYGRRIEAYRNKRKTRRWRRRAKGKKLEDRIFIDKRPLFINKRERIGDAEADFLVSGKSGKGVILNVTDRKSRGPFLEQIVQTTTDNVELAFKKIKKRFPELKTITTDNDLLLQFHKKLGKALKVKIYFCHPYSSWEKGTVENTNGCIRKDMPKGSDISKYSKKFIRSIEKKLQRRYMDCLNHLTPYEVIKRYREQKKRRGARKN</sequence>
<dbReference type="InterPro" id="IPR053392">
    <property type="entry name" value="Transposase_IS30-like"/>
</dbReference>
<dbReference type="Proteomes" id="UP000177061">
    <property type="component" value="Unassembled WGS sequence"/>
</dbReference>
<dbReference type="EMBL" id="MHNB01000022">
    <property type="protein sequence ID" value="OGZ36761.1"/>
    <property type="molecule type" value="Genomic_DNA"/>
</dbReference>
<dbReference type="GO" id="GO:0032196">
    <property type="term" value="P:transposition"/>
    <property type="evidence" value="ECO:0007669"/>
    <property type="project" value="TreeGrafter"/>
</dbReference>
<feature type="domain" description="Integrase catalytic" evidence="1">
    <location>
        <begin position="84"/>
        <end position="245"/>
    </location>
</feature>
<dbReference type="PROSITE" id="PS50994">
    <property type="entry name" value="INTEGRASE"/>
    <property type="match status" value="1"/>
</dbReference>
<comment type="caution">
    <text evidence="2">The sequence shown here is derived from an EMBL/GenBank/DDBJ whole genome shotgun (WGS) entry which is preliminary data.</text>
</comment>
<dbReference type="GO" id="GO:0015074">
    <property type="term" value="P:DNA integration"/>
    <property type="evidence" value="ECO:0007669"/>
    <property type="project" value="InterPro"/>
</dbReference>
<evidence type="ECO:0000259" key="1">
    <source>
        <dbReference type="PROSITE" id="PS50994"/>
    </source>
</evidence>